<dbReference type="Gene3D" id="3.20.20.60">
    <property type="entry name" value="Phosphoenolpyruvate-binding domains"/>
    <property type="match status" value="1"/>
</dbReference>
<dbReference type="PANTHER" id="PTHR42905:SF5">
    <property type="entry name" value="CARBOXYVINYL-CARBOXYPHOSPHONATE PHOSPHORYLMUTASE, CHLOROPLASTIC"/>
    <property type="match status" value="1"/>
</dbReference>
<name>A0ABY4AKC8_9BURK</name>
<dbReference type="Proteomes" id="UP000831607">
    <property type="component" value="Chromosome"/>
</dbReference>
<dbReference type="InterPro" id="IPR040442">
    <property type="entry name" value="Pyrv_kinase-like_dom_sf"/>
</dbReference>
<accession>A0ABY4AKC8</accession>
<dbReference type="SUPFAM" id="SSF51621">
    <property type="entry name" value="Phosphoenolpyruvate/pyruvate domain"/>
    <property type="match status" value="1"/>
</dbReference>
<keyword evidence="2" id="KW-1185">Reference proteome</keyword>
<dbReference type="CDD" id="cd00377">
    <property type="entry name" value="ICL_PEPM"/>
    <property type="match status" value="1"/>
</dbReference>
<gene>
    <name evidence="1" type="ORF">DHf2319_00265</name>
</gene>
<evidence type="ECO:0000313" key="2">
    <source>
        <dbReference type="Proteomes" id="UP000831607"/>
    </source>
</evidence>
<dbReference type="RefSeq" id="WP_243478819.1">
    <property type="nucleotide sequence ID" value="NZ_CP063982.1"/>
</dbReference>
<proteinExistence type="predicted"/>
<reference evidence="1 2" key="1">
    <citation type="submission" date="2020-11" db="EMBL/GenBank/DDBJ databases">
        <title>Algicoccus daihaiensis sp.nov., isolated from Daihai Lake in Inner Mongolia.</title>
        <authorList>
            <person name="Kai J."/>
        </authorList>
    </citation>
    <scope>NUCLEOTIDE SEQUENCE [LARGE SCALE GENOMIC DNA]</scope>
    <source>
        <strain evidence="2">f23</strain>
    </source>
</reference>
<dbReference type="PANTHER" id="PTHR42905">
    <property type="entry name" value="PHOSPHOENOLPYRUVATE CARBOXYLASE"/>
    <property type="match status" value="1"/>
</dbReference>
<sequence length="302" mass="32775">MADHSTYPVGLRHSPDKHQRLRQALSNPSILMAPGCFDCITAKLVANAGFSAGYITGSGVSMSALGAPDMGVISFAEVLERAMRIADSVDIPLICDADTGYGGPINLIRTVRDLERAGVSGIQIEDQAWPKKCGHEPGRKIVDTDEMVGRIKAAVDARHDDDLVIIARTDARTTEGIERAIERAQRYHEAGADVLFVESPESEAEMRLINQSLTAPTLANMVEGGRTPVLPATELEGIGYALAIYPNSLTRMIAHQGAAMLQVLKQSGATAGFADRMVNHRGLWDLFDYPTWTELENRFSKT</sequence>
<protein>
    <submittedName>
        <fullName evidence="1">Oxaloacetate decarboxylase</fullName>
    </submittedName>
</protein>
<organism evidence="1 2">
    <name type="scientific">Orrella daihaiensis</name>
    <dbReference type="NCBI Taxonomy" id="2782176"/>
    <lineage>
        <taxon>Bacteria</taxon>
        <taxon>Pseudomonadati</taxon>
        <taxon>Pseudomonadota</taxon>
        <taxon>Betaproteobacteria</taxon>
        <taxon>Burkholderiales</taxon>
        <taxon>Alcaligenaceae</taxon>
        <taxon>Orrella</taxon>
    </lineage>
</organism>
<dbReference type="Pfam" id="PF13714">
    <property type="entry name" value="PEP_mutase"/>
    <property type="match status" value="1"/>
</dbReference>
<dbReference type="InterPro" id="IPR015813">
    <property type="entry name" value="Pyrv/PenolPyrv_kinase-like_dom"/>
</dbReference>
<dbReference type="EMBL" id="CP063982">
    <property type="protein sequence ID" value="UOD50418.1"/>
    <property type="molecule type" value="Genomic_DNA"/>
</dbReference>
<dbReference type="InterPro" id="IPR039556">
    <property type="entry name" value="ICL/PEPM"/>
</dbReference>
<evidence type="ECO:0000313" key="1">
    <source>
        <dbReference type="EMBL" id="UOD50418.1"/>
    </source>
</evidence>